<evidence type="ECO:0000256" key="2">
    <source>
        <dbReference type="ARBA" id="ARBA00022692"/>
    </source>
</evidence>
<keyword evidence="4" id="KW-1133">Transmembrane helix</keyword>
<dbReference type="InterPro" id="IPR036179">
    <property type="entry name" value="Ig-like_dom_sf"/>
</dbReference>
<reference evidence="7" key="1">
    <citation type="submission" date="2023-07" db="EMBL/GenBank/DDBJ databases">
        <title>Chromosome-level Genome Assembly of Striped Snakehead (Channa striata).</title>
        <authorList>
            <person name="Liu H."/>
        </authorList>
    </citation>
    <scope>NUCLEOTIDE SEQUENCE</scope>
    <source>
        <strain evidence="7">Gz</strain>
        <tissue evidence="7">Muscle</tissue>
    </source>
</reference>
<dbReference type="Gene3D" id="2.60.40.10">
    <property type="entry name" value="Immunoglobulins"/>
    <property type="match status" value="2"/>
</dbReference>
<evidence type="ECO:0000256" key="5">
    <source>
        <dbReference type="SAM" id="SignalP"/>
    </source>
</evidence>
<organism evidence="7 8">
    <name type="scientific">Channa striata</name>
    <name type="common">Snakehead murrel</name>
    <name type="synonym">Ophicephalus striatus</name>
    <dbReference type="NCBI Taxonomy" id="64152"/>
    <lineage>
        <taxon>Eukaryota</taxon>
        <taxon>Metazoa</taxon>
        <taxon>Chordata</taxon>
        <taxon>Craniata</taxon>
        <taxon>Vertebrata</taxon>
        <taxon>Euteleostomi</taxon>
        <taxon>Actinopterygii</taxon>
        <taxon>Neopterygii</taxon>
        <taxon>Teleostei</taxon>
        <taxon>Neoteleostei</taxon>
        <taxon>Acanthomorphata</taxon>
        <taxon>Anabantaria</taxon>
        <taxon>Anabantiformes</taxon>
        <taxon>Channoidei</taxon>
        <taxon>Channidae</taxon>
        <taxon>Channa</taxon>
    </lineage>
</organism>
<dbReference type="InterPro" id="IPR050671">
    <property type="entry name" value="CD300_family_receptors"/>
</dbReference>
<dbReference type="GO" id="GO:0004888">
    <property type="term" value="F:transmembrane signaling receptor activity"/>
    <property type="evidence" value="ECO:0007669"/>
    <property type="project" value="TreeGrafter"/>
</dbReference>
<protein>
    <recommendedName>
        <fullName evidence="6">Immunoglobulin V-set domain-containing protein</fullName>
    </recommendedName>
</protein>
<dbReference type="PANTHER" id="PTHR11860">
    <property type="entry name" value="POLYMERIC-IMMUNOGLOBULIN RECEPTOR"/>
    <property type="match status" value="1"/>
</dbReference>
<keyword evidence="5" id="KW-0732">Signal</keyword>
<accession>A0AA88N8Q6</accession>
<keyword evidence="2 4" id="KW-0812">Transmembrane</keyword>
<evidence type="ECO:0000313" key="7">
    <source>
        <dbReference type="EMBL" id="KAK2850832.1"/>
    </source>
</evidence>
<dbReference type="AlphaFoldDB" id="A0AA88N8Q6"/>
<dbReference type="SUPFAM" id="SSF48726">
    <property type="entry name" value="Immunoglobulin"/>
    <property type="match status" value="1"/>
</dbReference>
<proteinExistence type="predicted"/>
<evidence type="ECO:0000313" key="8">
    <source>
        <dbReference type="Proteomes" id="UP001187415"/>
    </source>
</evidence>
<dbReference type="EMBL" id="JAUPFM010000005">
    <property type="protein sequence ID" value="KAK2850832.1"/>
    <property type="molecule type" value="Genomic_DNA"/>
</dbReference>
<keyword evidence="3 4" id="KW-0472">Membrane</keyword>
<feature type="chain" id="PRO_5041690467" description="Immunoglobulin V-set domain-containing protein" evidence="5">
    <location>
        <begin position="18"/>
        <end position="325"/>
    </location>
</feature>
<dbReference type="InterPro" id="IPR013106">
    <property type="entry name" value="Ig_V-set"/>
</dbReference>
<comment type="caution">
    <text evidence="7">The sequence shown here is derived from an EMBL/GenBank/DDBJ whole genome shotgun (WGS) entry which is preliminary data.</text>
</comment>
<evidence type="ECO:0000256" key="3">
    <source>
        <dbReference type="ARBA" id="ARBA00023136"/>
    </source>
</evidence>
<dbReference type="Pfam" id="PF07686">
    <property type="entry name" value="V-set"/>
    <property type="match status" value="1"/>
</dbReference>
<name>A0AA88N8Q6_CHASR</name>
<evidence type="ECO:0000256" key="4">
    <source>
        <dbReference type="SAM" id="Phobius"/>
    </source>
</evidence>
<dbReference type="Proteomes" id="UP001187415">
    <property type="component" value="Unassembled WGS sequence"/>
</dbReference>
<evidence type="ECO:0000259" key="6">
    <source>
        <dbReference type="Pfam" id="PF07686"/>
    </source>
</evidence>
<feature type="domain" description="Immunoglobulin V-set" evidence="6">
    <location>
        <begin position="29"/>
        <end position="112"/>
    </location>
</feature>
<keyword evidence="8" id="KW-1185">Reference proteome</keyword>
<gene>
    <name evidence="7" type="ORF">Q5P01_007108</name>
</gene>
<feature type="transmembrane region" description="Helical" evidence="4">
    <location>
        <begin position="243"/>
        <end position="265"/>
    </location>
</feature>
<comment type="subcellular location">
    <subcellularLocation>
        <location evidence="1">Membrane</location>
    </subcellularLocation>
</comment>
<dbReference type="PANTHER" id="PTHR11860:SF87">
    <property type="entry name" value="CMRF35-LIKE MOLECULE 8"/>
    <property type="match status" value="1"/>
</dbReference>
<sequence>MKLHLVLSLCVFSALCGENPGPLSKRLFAGAVGDSGTITFHFPQSGSTKFFCKGRCEDHNVLLKTDDFKAKRGRYRITYKNQPPGGKLSVTITNLTRSDSGGYSCGVGRSMVLDSIIEFEVRVSDDQTSGFSLAATEGKTFKRRCRDIYYRDRKFFCKDPCEKEEDILVDTRRDKAQRGRYGLEFRNKSAPGLYAAFIPVTRSDRGWYRCGYGDPLSPDSHFRFLLRVLDATAPQPQGYSLTLGTSVLLAGVSLSAVVLPLLYMLRKRRNLCCRGRSDGPNMEVSVIKVNEAPVPSCQDSVYQSLDPGNRDQDHIYSTITHTENK</sequence>
<dbReference type="GO" id="GO:0005886">
    <property type="term" value="C:plasma membrane"/>
    <property type="evidence" value="ECO:0007669"/>
    <property type="project" value="TreeGrafter"/>
</dbReference>
<evidence type="ECO:0000256" key="1">
    <source>
        <dbReference type="ARBA" id="ARBA00004370"/>
    </source>
</evidence>
<feature type="signal peptide" evidence="5">
    <location>
        <begin position="1"/>
        <end position="17"/>
    </location>
</feature>
<dbReference type="InterPro" id="IPR013783">
    <property type="entry name" value="Ig-like_fold"/>
</dbReference>